<proteinExistence type="predicted"/>
<gene>
    <name evidence="1" type="ORF">DVB73_08125</name>
</gene>
<dbReference type="AlphaFoldDB" id="A0AAD0R0G6"/>
<dbReference type="EMBL" id="CP031146">
    <property type="protein sequence ID" value="AXM95761.1"/>
    <property type="molecule type" value="Genomic_DNA"/>
</dbReference>
<name>A0AAD0R0G6_PSEDL</name>
<evidence type="ECO:0000313" key="2">
    <source>
        <dbReference type="Proteomes" id="UP000256503"/>
    </source>
</evidence>
<accession>A0AAD0R0G6</accession>
<dbReference type="Proteomes" id="UP000256503">
    <property type="component" value="Chromosome"/>
</dbReference>
<protein>
    <submittedName>
        <fullName evidence="1">Uncharacterized protein</fullName>
    </submittedName>
</protein>
<sequence>MAQAIRRVELEPHIIRAGTKYDLHSAAYAYLRGRIPSILSVQLTNYKDEKQIAAGAHAVAITGYSLRDDAEYEFSQDGFRLRAAKIDKLYVHDDQTGPFCRLEWSQLPTPEMVGNEQQLHALKNSWSDTVYQHPDFLLLPLYHKIRIPFSLIHDEMLILNALLNAWREAYGYVEIPEWDIYLTTVNDYKSSVRQEYAGLGVDFRSSLYTRMPRFLWRVTLRAQGVIQMDFLFDATGLAQNSLLIHSFSTECEGREILSIMAMPEYEKERLELPVQVRAVIESFGSEGVSL</sequence>
<reference evidence="1 2" key="1">
    <citation type="submission" date="2018-07" db="EMBL/GenBank/DDBJ databases">
        <title>Complete genome sequence of a Pseudomonas plecoglossicida strain pathogenic to the marine fish, Larimichthys crocea.</title>
        <authorList>
            <person name="Tao Z."/>
        </authorList>
    </citation>
    <scope>NUCLEOTIDE SEQUENCE [LARGE SCALE GENOMIC DNA]</scope>
    <source>
        <strain evidence="1 2">XSDHY-P</strain>
    </source>
</reference>
<organism evidence="1 2">
    <name type="scientific">Pseudomonas plecoglossicida</name>
    <dbReference type="NCBI Taxonomy" id="70775"/>
    <lineage>
        <taxon>Bacteria</taxon>
        <taxon>Pseudomonadati</taxon>
        <taxon>Pseudomonadota</taxon>
        <taxon>Gammaproteobacteria</taxon>
        <taxon>Pseudomonadales</taxon>
        <taxon>Pseudomonadaceae</taxon>
        <taxon>Pseudomonas</taxon>
    </lineage>
</organism>
<evidence type="ECO:0000313" key="1">
    <source>
        <dbReference type="EMBL" id="AXM95761.1"/>
    </source>
</evidence>